<gene>
    <name evidence="1" type="ORF">Mhypo_01530</name>
</gene>
<accession>A0ABX9MN98</accession>
<organism evidence="1 2">
    <name type="scientific">Meiothermus hypogaeus</name>
    <dbReference type="NCBI Taxonomy" id="884155"/>
    <lineage>
        <taxon>Bacteria</taxon>
        <taxon>Thermotogati</taxon>
        <taxon>Deinococcota</taxon>
        <taxon>Deinococci</taxon>
        <taxon>Thermales</taxon>
        <taxon>Thermaceae</taxon>
        <taxon>Meiothermus</taxon>
    </lineage>
</organism>
<dbReference type="EMBL" id="QWKY01000022">
    <property type="protein sequence ID" value="RIH78534.1"/>
    <property type="molecule type" value="Genomic_DNA"/>
</dbReference>
<name>A0ABX9MN98_9DEIN</name>
<proteinExistence type="predicted"/>
<comment type="caution">
    <text evidence="1">The sequence shown here is derived from an EMBL/GenBank/DDBJ whole genome shotgun (WGS) entry which is preliminary data.</text>
</comment>
<keyword evidence="2" id="KW-1185">Reference proteome</keyword>
<dbReference type="Proteomes" id="UP000265443">
    <property type="component" value="Unassembled WGS sequence"/>
</dbReference>
<evidence type="ECO:0000313" key="2">
    <source>
        <dbReference type="Proteomes" id="UP000265443"/>
    </source>
</evidence>
<evidence type="ECO:0000313" key="1">
    <source>
        <dbReference type="EMBL" id="RIH78534.1"/>
    </source>
</evidence>
<sequence length="40" mass="4453">MQLRVERTGYKGDTSASLEYATRLGPDPHLAIPMWSVYAA</sequence>
<protein>
    <submittedName>
        <fullName evidence="1">Uncharacterized protein</fullName>
    </submittedName>
</protein>
<reference evidence="1 2" key="1">
    <citation type="submission" date="2018-08" db="EMBL/GenBank/DDBJ databases">
        <title>Meiothermus hypogaeus DSM 23238 genome sequencing project.</title>
        <authorList>
            <person name="Da Costa M.S."/>
            <person name="Albuquerque L."/>
            <person name="Raposo P."/>
            <person name="Froufe H.J.C."/>
            <person name="Barroso C.S."/>
            <person name="Egas C."/>
        </authorList>
    </citation>
    <scope>NUCLEOTIDE SEQUENCE [LARGE SCALE GENOMIC DNA]</scope>
    <source>
        <strain evidence="1 2">DSM 23238</strain>
    </source>
</reference>